<evidence type="ECO:0000256" key="7">
    <source>
        <dbReference type="SAM" id="MobiDB-lite"/>
    </source>
</evidence>
<feature type="domain" description="Carrier" evidence="8">
    <location>
        <begin position="3038"/>
        <end position="3113"/>
    </location>
</feature>
<dbReference type="InterPro" id="IPR020845">
    <property type="entry name" value="AMP-binding_CS"/>
</dbReference>
<dbReference type="InterPro" id="IPR010071">
    <property type="entry name" value="AA_adenyl_dom"/>
</dbReference>
<dbReference type="PROSITE" id="PS00012">
    <property type="entry name" value="PHOSPHOPANTETHEINE"/>
    <property type="match status" value="3"/>
</dbReference>
<evidence type="ECO:0000313" key="9">
    <source>
        <dbReference type="EMBL" id="AQS65631.1"/>
    </source>
</evidence>
<protein>
    <submittedName>
        <fullName evidence="10">Non-ribosomal peptide synthase</fullName>
    </submittedName>
</protein>
<feature type="region of interest" description="Disordered" evidence="7">
    <location>
        <begin position="1255"/>
        <end position="1274"/>
    </location>
</feature>
<dbReference type="PROSITE" id="PS50075">
    <property type="entry name" value="CARRIER"/>
    <property type="match status" value="4"/>
</dbReference>
<dbReference type="GO" id="GO:0003824">
    <property type="term" value="F:catalytic activity"/>
    <property type="evidence" value="ECO:0007669"/>
    <property type="project" value="InterPro"/>
</dbReference>
<evidence type="ECO:0000256" key="5">
    <source>
        <dbReference type="ARBA" id="ARBA00022737"/>
    </source>
</evidence>
<dbReference type="PROSITE" id="PS00455">
    <property type="entry name" value="AMP_BINDING"/>
    <property type="match status" value="4"/>
</dbReference>
<feature type="domain" description="Carrier" evidence="8">
    <location>
        <begin position="965"/>
        <end position="1040"/>
    </location>
</feature>
<keyword evidence="6" id="KW-0045">Antibiotic biosynthesis</keyword>
<dbReference type="InterPro" id="IPR000873">
    <property type="entry name" value="AMP-dep_synth/lig_dom"/>
</dbReference>
<keyword evidence="4" id="KW-0597">Phosphoprotein</keyword>
<keyword evidence="3" id="KW-0596">Phosphopantetheine</keyword>
<dbReference type="FunFam" id="3.40.50.980:FF:000001">
    <property type="entry name" value="Non-ribosomal peptide synthetase"/>
    <property type="match status" value="1"/>
</dbReference>
<dbReference type="Pfam" id="PF00668">
    <property type="entry name" value="Condensation"/>
    <property type="match status" value="5"/>
</dbReference>
<dbReference type="NCBIfam" id="NF003417">
    <property type="entry name" value="PRK04813.1"/>
    <property type="match status" value="5"/>
</dbReference>
<dbReference type="Pfam" id="PF00550">
    <property type="entry name" value="PP-binding"/>
    <property type="match status" value="4"/>
</dbReference>
<feature type="domain" description="Carrier" evidence="8">
    <location>
        <begin position="4089"/>
        <end position="4163"/>
    </location>
</feature>
<dbReference type="CDD" id="cd17643">
    <property type="entry name" value="A_NRPS_Cytc1-like"/>
    <property type="match status" value="1"/>
</dbReference>
<dbReference type="InterPro" id="IPR020806">
    <property type="entry name" value="PKS_PP-bd"/>
</dbReference>
<dbReference type="SMART" id="SM00823">
    <property type="entry name" value="PKS_PP"/>
    <property type="match status" value="4"/>
</dbReference>
<dbReference type="PANTHER" id="PTHR45527">
    <property type="entry name" value="NONRIBOSOMAL PEPTIDE SYNTHETASE"/>
    <property type="match status" value="1"/>
</dbReference>
<dbReference type="Gene3D" id="2.30.38.10">
    <property type="entry name" value="Luciferase, Domain 3"/>
    <property type="match status" value="3"/>
</dbReference>
<accession>A0A1S6JIN9</accession>
<dbReference type="GO" id="GO:0043041">
    <property type="term" value="P:amino acid activation for nonribosomal peptide biosynthetic process"/>
    <property type="evidence" value="ECO:0007669"/>
    <property type="project" value="TreeGrafter"/>
</dbReference>
<dbReference type="KEGG" id="spac:B1H29_00500"/>
<evidence type="ECO:0000259" key="8">
    <source>
        <dbReference type="PROSITE" id="PS50075"/>
    </source>
</evidence>
<evidence type="ECO:0000256" key="2">
    <source>
        <dbReference type="ARBA" id="ARBA00006432"/>
    </source>
</evidence>
<evidence type="ECO:0000256" key="4">
    <source>
        <dbReference type="ARBA" id="ARBA00022553"/>
    </source>
</evidence>
<dbReference type="GO" id="GO:0017000">
    <property type="term" value="P:antibiotic biosynthetic process"/>
    <property type="evidence" value="ECO:0007669"/>
    <property type="project" value="UniProtKB-KW"/>
</dbReference>
<dbReference type="InterPro" id="IPR045851">
    <property type="entry name" value="AMP-bd_C_sf"/>
</dbReference>
<dbReference type="FunFam" id="3.40.50.12780:FF:000012">
    <property type="entry name" value="Non-ribosomal peptide synthetase"/>
    <property type="match status" value="2"/>
</dbReference>
<comment type="similarity">
    <text evidence="2">Belongs to the ATP-dependent AMP-binding enzyme family.</text>
</comment>
<proteinExistence type="inferred from homology"/>
<dbReference type="CDD" id="cd19540">
    <property type="entry name" value="LCL_NRPS-like"/>
    <property type="match status" value="3"/>
</dbReference>
<dbReference type="InterPro" id="IPR036736">
    <property type="entry name" value="ACP-like_sf"/>
</dbReference>
<evidence type="ECO:0000256" key="6">
    <source>
        <dbReference type="ARBA" id="ARBA00023194"/>
    </source>
</evidence>
<dbReference type="Gene3D" id="3.30.300.30">
    <property type="match status" value="4"/>
</dbReference>
<dbReference type="SUPFAM" id="SSF52777">
    <property type="entry name" value="CoA-dependent acyltransferases"/>
    <property type="match status" value="10"/>
</dbReference>
<dbReference type="GO" id="GO:0031177">
    <property type="term" value="F:phosphopantetheine binding"/>
    <property type="evidence" value="ECO:0007669"/>
    <property type="project" value="InterPro"/>
</dbReference>
<dbReference type="SUPFAM" id="SSF56801">
    <property type="entry name" value="Acetyl-CoA synthetase-like"/>
    <property type="match status" value="4"/>
</dbReference>
<dbReference type="InterPro" id="IPR023213">
    <property type="entry name" value="CAT-like_dom_sf"/>
</dbReference>
<organism evidence="10 11">
    <name type="scientific">Streptomyces pactum</name>
    <dbReference type="NCBI Taxonomy" id="68249"/>
    <lineage>
        <taxon>Bacteria</taxon>
        <taxon>Bacillati</taxon>
        <taxon>Actinomycetota</taxon>
        <taxon>Actinomycetes</taxon>
        <taxon>Kitasatosporales</taxon>
        <taxon>Streptomycetaceae</taxon>
        <taxon>Streptomyces</taxon>
    </lineage>
</organism>
<evidence type="ECO:0000256" key="3">
    <source>
        <dbReference type="ARBA" id="ARBA00022450"/>
    </source>
</evidence>
<keyword evidence="11" id="KW-1185">Reference proteome</keyword>
<dbReference type="InterPro" id="IPR025110">
    <property type="entry name" value="AMP-bd_C"/>
</dbReference>
<name>A0A1S6JIN9_9ACTN</name>
<dbReference type="GO" id="GO:0008610">
    <property type="term" value="P:lipid biosynthetic process"/>
    <property type="evidence" value="ECO:0007669"/>
    <property type="project" value="UniProtKB-ARBA"/>
</dbReference>
<sequence length="4660" mass="498877">MPDGLPLSPTQQDIWLSYRIDSDAPVYRAAECLEIEGPLDRKLFERALHRTVADVDALRARFIETPQGPRQMIGAVPQVRPVWSDLRDHPDPRAGADAWIDADLARTVDLADDPLFTFAVFRIADQRYLWYQGYHHIVIDGVSFALLNERFTEVYNALADGLPVPKSRIGSVRALVEDHHGYTQSARFAEDRHYWGERFADLPEPGRLAGEPPTGWATPLRRRVSLPEHALSALRLAGQRHGVRTSRLLFTAAAVLVHRHSARPDAVLSLPVTARVTETAKRAAGPMVNVLPLRLSVHPRTTVRELTDQVAAEVEAALAHQRYPGELLRQELMARGLRRSVLGPAVNVIPFHYGGQLGAARVVSSRNVSVRRIHDMNVSAYRRPGGGFDIDLEADPRLYTEDEAAGHHEAFTELLVAVAEGLDRPGRTVAALAAVSPRRRRTVLGWGSTPAAPTTPSTFPELFREVVSRRGTAPALLVGDRRVGYAELHGRANALARLLMARGVGPESVVAVALPRSVDLVVAVLAVLQAGGAYLPLDPAHPPERIAYQLADSAPQCVLTVGSLTGAIDTVQAPVLLLDAPVTVDQLADTDRGDVTDAERAGRLKTTNAAYIIYTSGSTGRPKGVVVSHRGVAALARAQQRRLDVDDRARVLQFASATFDAAFWELVMALLSGGSLVLPSIPEELMPPALGDFVARQGITHLTVPPAVLAAVPKDTIPQRTTLVVAGESCPPQLAAAWAPGRTMVNAYGPTETTVCCTASDPLAGPFGDQVVIGTPFADSGVMVLDPALQPVQPGVTGELYVTGPGLARGYLGRPGMTAGRFVADPFSDNGGLMYRTGDLARWRDDGRLEFLGRGDQQVKIRGFRVEPGEIESVLLASDGVRQAVVVPRSDDGDRQPAQIAAYVVPAAGDTVDVDALRERLGAVLPEHMRPHAIVVLPSLPVTSHGKVDRDALPAPHRAVGRGRAPRDRAEKQVCALFSEALGVPAVGMDDDFFALGGHSLSASTLAARVREETGIAVGVRAVFDAPTPAGLAALLATAAEPAAPPRITATTEDAPLSYAQRRLWFLDRLTGADASYHIPLVVRLSGRLDQDALGQAIADVVARHAPLRTTVEDRDGEPWPVPAGSPPEMEVVALAEGELDARLRAEIHRGFDLAAEPPLRVRLYALAADEHVLLLLLHHIAADMLSLRPLSRDLATAYRARTTGSRPGLPVLEVGYPDYAVWQRRTLGELGDQDGVLHGQLAYWLDRLAGAPEEIPLPTDRPRSPADGSAGGAVPIELSAQTHASIERVAREHGASTFMVLHAALAVLLHRLGAGRDIVLGTPVAGRGSPALEDVVGFFVNTLVLRTTVTGTDGFADVLARVRAGDLEAFGNQDVPFDLLVEELNPERSTARHPLFQVMIAHSAEPEPTLDLPGLRTGLDTVRPDTAKFDLTFNFRERRADGAGPAGVGGVVEFRSDLFDRQTVEALVRRLGTVLEQGLSDVERAVGRIDVRLPEEVPAPVGPSAQVAPNRARCLHEVFQEHAARTPDRPAVVFGDTTLSYGELDARADRLARRLARLGARPETSVALVLPRSPELIVAILAVLKTGAAYVPIDPAYPKGRIDSIIAGVRPVHVLRDLPSADDPADSVPPGPPVGAARVDPAGAAYVIHTSGSTGRPKGVVVPHTNVLRLFQATEKWFDFGPQDTWLLFHSASFDFSVWEIWGALLHGGRLVVLTHEESRSPRDVLLTAARTGATVLCQTPSAFAQLSAAAALGDTLPPTALRWVIFGGERLDFALLRPWYERHGDRGPVLVNMYGITETTVHTTFQRLDAELVRHARASGIGVPLPDLTVRLLDDMLCPVPPGVVGEMYVSGPGLARGYLGAPGLTAERFVADPSGSGGRMYRTGDLAKRRVGGGLEFVGRADDQVKIRGFRIELGEVESVVGRCPGVGRAVATVADGRLAVYVRPVPGAAPDARQVREFAAALLPDYMVPSDVLVVDEFALTTSGKVDRRALPAIVREGGGEAPRGAVQEVLCGLFGEVLGVVGVGADQGFFELGGHSLLVMRLVNRVRQVLGRELAVRSVFEHPTVAGLAGVLADTGPARPALAPGTRPQRVPLSPGQQRLWFLQTLEPGSAAYHLPVVLDVHGPVDADALGAALNDVVRRHEVLRTYYPVDEQGPYQQILADIEICVETGGSQAAPGRPVADPVGEYVTRPFDLSAEPPLRAALWPAPDSDARTLVLVLHHIAVDGWSLGVLLRDLDAAYGARLGGRVPGWRPLPAQYADVALWQRALLGDVEDRDSLSARQLEFWKETLAGVPEEVTLPVDRPRVAVPSRSGDVVPFTLAGEAWQGLLDLARRHGVSVFMVLHAAVTALLSRLGAGDDVPVGTAVAGRDEQALDDLVGFFVNTLVLRVSTADDPSFADLLERTRAVDLAAYAHQDVPFEHVVEALNPERSPTRHPLFQVMLTLQHTQDIPDDLGGHSVSRRLVGLGQAKFDLSFLLTQHADGLTGAVEYAAGLFERATVERVVTMLRRLLDAVVADPAVRLADIDLLGAADRELLLHHWNDTRHEVPYPTVIDGFRQQAARTPDAIAVSGDGTRLSYRELDARSDRVAGALLARGAGPEHLVAIALPRGVDQVAAVLAVLKSGAAYLPLDPDDPADRLARVIEDAAPLLAVTHSGLAGRTPLPAVLLDEDIPAAPTTPSGLPPVHRAYPAYVIYTSGSTGRPKGVVVEHRALADYVAWAAHAYPGVRTGALLHSPVTFDMPVTVLFAPLVSGGRIEVGELTADRAAEGGYGLVKMTPSHLAALGDQPSVFPPGCDLVVGGEQMPAELTGAWLDRIPGTTVHNEYGPTEATVGCVLFSATSATPLPDGDTPIGRPAWNTAAYVLDARLNPVPVGVKGELYVSGTGLARGYLRAPGATAERFVADPWSPGARMYRTGDIAQWTAEGHLRLHGRVDDQVKIRGFRVEPGEVESVIGRHPAVSHVVVVAREHELAAFLTTSSPVTAAELRAWAERKLPGYLVPSHFVTLDELPMTASGKADRRALPQLQARGSGSAPHGAVEEIICGLFGAVLGAEDVGPDDGFFDLGGHSLSVMRLVNAIRSALGREVPVRSVFEHPTARRLARLLDGYGRGTRPALRPSEHPARVPLSPAQRRLWFLSRMNPDDHTYNVPLLLCLEGDVQVPALRAALADLVERHEPLRTVLPGDNGEPWLHVLPPSPRLPPTVVDETGAGADELAAAIEQAQRHVFDLTAQPPLRVWLLRGMPQSWHLLLVLHHVAVDGLSFGPLLRDLDLAYRARCRGQAPHWRPLPVRYADYALWQRELLDTGAADRGVEFWTSALAGLPDEVALPVDRPRPAVPSMVAAVVPFELDAEVWDGVTALARRCGVSTFMVVQAAVTALLTRLGAGDDVPIGTPVAGRDDEALEDLVGFFVNTVVLRVSTAGAPSFAELLRRTRAADLAAFSHQDVPFEHVVEALNPARSLARHPLFQVMVTVEHTPDSRPDLGDLAVTRTLPDATAAKVDLAFGFVAEAHAAGCRGALQYATDLFDRGTAERLVAMVRRLLRAVVAEPETSVADVELLGPDDRELVLRRWNDTRHDLPAEAVTDAFAARLAGAPEAPAVVDGDITLTYRELDERAERLADRLAELGVTTESRVLLLLGHCLDLPVSALAVLKAGGAYVPVDPGDSPARMRAVAGQTEALVVLTRSRLRDHAALDALGLPVVFADDHQPAGAPRRRRPRHPAQLAYVMHTSGSTGTPKGVAISDASVVGLARDRWWSTGTAARTLLHTSIAFDPSTFELWAPLLTGGTTVVAPWTRHPQPHLLAEAVARHAVTGVALSAAVYQALAAADPDCFRGLKEVWTGGESMSPEPTARVLAAAPGTAVTNSYGPTETTFAVTQHAVTGTGPDGRVPIGRPLDNTRCYVLDGRLRPVPVGVVGELYVAGTGLARGYLGSPGLSAAQFVASPFGPAGERMYRTGDLVRHRPDGALEFLGRADQQMKVRGHRVEAGEIEAALASCPGVARSAVAQRETRPGKSVLVGYLVPESEGPALSLDVVRSRLAELLPPYMVPAAFVELADLPLTRNGKVDHGALPAPAPVTGVGGSRPPHDEREELLCRVVAELLGLQEVGVDDNFFDLGGDSILFIQLVSQVRAAGLLLSVRDVFTHQTVAELALVARRATEDGEHQAEPGVGTLPATPIMHWLRELGGPVAAFNQSVTLRVPAGLDRARLVDALQALLDTHDMLRARLRPDWSLEVPEPGTCPAAGLVHRVDVAGLDGRGTAAAGAEAGAEAAHRLDPWAGVMLRAVWLDAGAHRPGRLLLVIHHLVVDGVSWRILLPDLASAYRALEAGHAPRLAPVPASFRGWARGLADAAADPALRRQTPWWRRTESTAVLGDAGRSPRRHTFADLGQLRRTVPEQVTDRILGEVCVELGLRADDVLLTALALAAGRWRSARHGPGDGVLVDVESHGRDLVGERGDTDLSRTVGWFTRMHPVRLEPGNVPAQDFRTGGASVARAARRVKQQLRECPDGGAGYGLLRYCAQPDGDGEPTAWPTAEIGFNYLGRFTVSGESDWQPVPDPVAVPAADPRMPLPHPLELTVVCRDRGSAAEFTVTWGWARGLLTEAEVTALAELWEQALAALCAGARIDGNAARTPSDLPLVSLSQDELDLLEEDWSI</sequence>
<gene>
    <name evidence="9" type="ORF">B1H29_00500</name>
    <name evidence="10" type="ORF">B1H29_36560</name>
</gene>
<dbReference type="GO" id="GO:0044550">
    <property type="term" value="P:secondary metabolite biosynthetic process"/>
    <property type="evidence" value="ECO:0007669"/>
    <property type="project" value="TreeGrafter"/>
</dbReference>
<evidence type="ECO:0000256" key="1">
    <source>
        <dbReference type="ARBA" id="ARBA00001957"/>
    </source>
</evidence>
<dbReference type="InterPro" id="IPR001242">
    <property type="entry name" value="Condensation_dom"/>
</dbReference>
<dbReference type="Gene3D" id="1.10.1200.10">
    <property type="entry name" value="ACP-like"/>
    <property type="match status" value="4"/>
</dbReference>
<dbReference type="InterPro" id="IPR009081">
    <property type="entry name" value="PP-bd_ACP"/>
</dbReference>
<dbReference type="EMBL" id="CP019724">
    <property type="protein sequence ID" value="AQS65631.1"/>
    <property type="molecule type" value="Genomic_DNA"/>
</dbReference>
<dbReference type="EMBL" id="CP019724">
    <property type="protein sequence ID" value="AQS71624.1"/>
    <property type="molecule type" value="Genomic_DNA"/>
</dbReference>
<dbReference type="KEGG" id="spac:B1H29_36560"/>
<dbReference type="NCBIfam" id="TIGR01720">
    <property type="entry name" value="NRPS-para261"/>
    <property type="match status" value="1"/>
</dbReference>
<dbReference type="InterPro" id="IPR010060">
    <property type="entry name" value="NRPS_synth"/>
</dbReference>
<dbReference type="Gene3D" id="3.40.50.980">
    <property type="match status" value="6"/>
</dbReference>
<dbReference type="OrthoDB" id="2472181at2"/>
<dbReference type="PANTHER" id="PTHR45527:SF1">
    <property type="entry name" value="FATTY ACID SYNTHASE"/>
    <property type="match status" value="1"/>
</dbReference>
<comment type="cofactor">
    <cofactor evidence="1">
        <name>pantetheine 4'-phosphate</name>
        <dbReference type="ChEBI" id="CHEBI:47942"/>
    </cofactor>
</comment>
<evidence type="ECO:0000313" key="11">
    <source>
        <dbReference type="Proteomes" id="UP000189443"/>
    </source>
</evidence>
<dbReference type="SUPFAM" id="SSF47336">
    <property type="entry name" value="ACP-like"/>
    <property type="match status" value="4"/>
</dbReference>
<keyword evidence="5" id="KW-0677">Repeat</keyword>
<dbReference type="Gene3D" id="3.30.559.10">
    <property type="entry name" value="Chloramphenicol acetyltransferase-like domain"/>
    <property type="match status" value="5"/>
</dbReference>
<dbReference type="Pfam" id="PF13193">
    <property type="entry name" value="AMP-binding_C"/>
    <property type="match status" value="4"/>
</dbReference>
<dbReference type="Gene3D" id="3.40.50.12780">
    <property type="entry name" value="N-terminal domain of ligase-like"/>
    <property type="match status" value="1"/>
</dbReference>
<dbReference type="RefSeq" id="WP_055422256.1">
    <property type="nucleotide sequence ID" value="NZ_CP019724.1"/>
</dbReference>
<dbReference type="Proteomes" id="UP000189443">
    <property type="component" value="Chromosome"/>
</dbReference>
<dbReference type="InterPro" id="IPR006162">
    <property type="entry name" value="Ppantetheine_attach_site"/>
</dbReference>
<dbReference type="CDD" id="cd05930">
    <property type="entry name" value="A_NRPS"/>
    <property type="match status" value="1"/>
</dbReference>
<dbReference type="GO" id="GO:0072330">
    <property type="term" value="P:monocarboxylic acid biosynthetic process"/>
    <property type="evidence" value="ECO:0007669"/>
    <property type="project" value="UniProtKB-ARBA"/>
</dbReference>
<dbReference type="FunFam" id="1.10.1200.10:FF:000016">
    <property type="entry name" value="Non-ribosomal peptide synthase"/>
    <property type="match status" value="3"/>
</dbReference>
<dbReference type="Pfam" id="PF00501">
    <property type="entry name" value="AMP-binding"/>
    <property type="match status" value="4"/>
</dbReference>
<evidence type="ECO:0000313" key="10">
    <source>
        <dbReference type="EMBL" id="AQS71624.1"/>
    </source>
</evidence>
<dbReference type="InterPro" id="IPR042099">
    <property type="entry name" value="ANL_N_sf"/>
</dbReference>
<dbReference type="FunFam" id="2.30.38.10:FF:000001">
    <property type="entry name" value="Non-ribosomal peptide synthetase PvdI"/>
    <property type="match status" value="1"/>
</dbReference>
<dbReference type="Gene3D" id="3.30.559.30">
    <property type="entry name" value="Nonribosomal peptide synthetase, condensation domain"/>
    <property type="match status" value="5"/>
</dbReference>
<dbReference type="NCBIfam" id="TIGR01733">
    <property type="entry name" value="AA-adenyl-dom"/>
    <property type="match status" value="4"/>
</dbReference>
<reference evidence="10 11" key="1">
    <citation type="submission" date="2017-02" db="EMBL/GenBank/DDBJ databases">
        <title>Streptomyces pactum ACT12 Genome sequencing and assembly.</title>
        <authorList>
            <person name="Xue Q."/>
            <person name="Yan X."/>
            <person name="Jia L."/>
            <person name="Yan H."/>
        </authorList>
    </citation>
    <scope>NUCLEOTIDE SEQUENCE [LARGE SCALE GENOMIC DNA]</scope>
    <source>
        <strain evidence="10 11">ACT12</strain>
    </source>
</reference>
<dbReference type="FunFam" id="1.10.1200.10:FF:000005">
    <property type="entry name" value="Nonribosomal peptide synthetase 1"/>
    <property type="match status" value="1"/>
</dbReference>
<feature type="domain" description="Carrier" evidence="8">
    <location>
        <begin position="2006"/>
        <end position="2081"/>
    </location>
</feature>
<dbReference type="GO" id="GO:0005829">
    <property type="term" value="C:cytosol"/>
    <property type="evidence" value="ECO:0007669"/>
    <property type="project" value="TreeGrafter"/>
</dbReference>